<name>A0ACB9ACU4_ARCLA</name>
<proteinExistence type="predicted"/>
<comment type="caution">
    <text evidence="1">The sequence shown here is derived from an EMBL/GenBank/DDBJ whole genome shotgun (WGS) entry which is preliminary data.</text>
</comment>
<accession>A0ACB9ACU4</accession>
<organism evidence="1 2">
    <name type="scientific">Arctium lappa</name>
    <name type="common">Greater burdock</name>
    <name type="synonym">Lappa major</name>
    <dbReference type="NCBI Taxonomy" id="4217"/>
    <lineage>
        <taxon>Eukaryota</taxon>
        <taxon>Viridiplantae</taxon>
        <taxon>Streptophyta</taxon>
        <taxon>Embryophyta</taxon>
        <taxon>Tracheophyta</taxon>
        <taxon>Spermatophyta</taxon>
        <taxon>Magnoliopsida</taxon>
        <taxon>eudicotyledons</taxon>
        <taxon>Gunneridae</taxon>
        <taxon>Pentapetalae</taxon>
        <taxon>asterids</taxon>
        <taxon>campanulids</taxon>
        <taxon>Asterales</taxon>
        <taxon>Asteraceae</taxon>
        <taxon>Carduoideae</taxon>
        <taxon>Cardueae</taxon>
        <taxon>Arctiinae</taxon>
        <taxon>Arctium</taxon>
    </lineage>
</organism>
<reference evidence="1 2" key="2">
    <citation type="journal article" date="2022" name="Mol. Ecol. Resour.">
        <title>The genomes of chicory, endive, great burdock and yacon provide insights into Asteraceae paleo-polyploidization history and plant inulin production.</title>
        <authorList>
            <person name="Fan W."/>
            <person name="Wang S."/>
            <person name="Wang H."/>
            <person name="Wang A."/>
            <person name="Jiang F."/>
            <person name="Liu H."/>
            <person name="Zhao H."/>
            <person name="Xu D."/>
            <person name="Zhang Y."/>
        </authorList>
    </citation>
    <scope>NUCLEOTIDE SEQUENCE [LARGE SCALE GENOMIC DNA]</scope>
    <source>
        <strain evidence="2">cv. Niubang</strain>
    </source>
</reference>
<keyword evidence="2" id="KW-1185">Reference proteome</keyword>
<evidence type="ECO:0000313" key="2">
    <source>
        <dbReference type="Proteomes" id="UP001055879"/>
    </source>
</evidence>
<dbReference type="EMBL" id="CM042054">
    <property type="protein sequence ID" value="KAI3707454.1"/>
    <property type="molecule type" value="Genomic_DNA"/>
</dbReference>
<evidence type="ECO:0000313" key="1">
    <source>
        <dbReference type="EMBL" id="KAI3707454.1"/>
    </source>
</evidence>
<dbReference type="Proteomes" id="UP001055879">
    <property type="component" value="Linkage Group LG08"/>
</dbReference>
<sequence>MYRELLSFGDSARLLCPLAQSLARSPGKIFWFLPLLGRSVGCSSLFRIFLSRRIFFLDLKLASKIAIEEALIICSQVILE</sequence>
<protein>
    <submittedName>
        <fullName evidence="1">Uncharacterized protein</fullName>
    </submittedName>
</protein>
<reference evidence="2" key="1">
    <citation type="journal article" date="2022" name="Mol. Ecol. Resour.">
        <title>The genomes of chicory, endive, great burdock and yacon provide insights into Asteraceae palaeo-polyploidization history and plant inulin production.</title>
        <authorList>
            <person name="Fan W."/>
            <person name="Wang S."/>
            <person name="Wang H."/>
            <person name="Wang A."/>
            <person name="Jiang F."/>
            <person name="Liu H."/>
            <person name="Zhao H."/>
            <person name="Xu D."/>
            <person name="Zhang Y."/>
        </authorList>
    </citation>
    <scope>NUCLEOTIDE SEQUENCE [LARGE SCALE GENOMIC DNA]</scope>
    <source>
        <strain evidence="2">cv. Niubang</strain>
    </source>
</reference>
<gene>
    <name evidence="1" type="ORF">L6452_25992</name>
</gene>